<reference evidence="8" key="3">
    <citation type="submission" date="2025-09" db="UniProtKB">
        <authorList>
            <consortium name="Ensembl"/>
        </authorList>
    </citation>
    <scope>IDENTIFICATION</scope>
</reference>
<evidence type="ECO:0000259" key="7">
    <source>
        <dbReference type="Pfam" id="PF15670"/>
    </source>
</evidence>
<dbReference type="CTD" id="374768"/>
<evidence type="ECO:0000313" key="9">
    <source>
        <dbReference type="Proteomes" id="UP000694387"/>
    </source>
</evidence>
<accession>A0A9L0JBG3</accession>
<keyword evidence="9" id="KW-1185">Reference proteome</keyword>
<dbReference type="Proteomes" id="UP000694387">
    <property type="component" value="Chromosome 13"/>
</dbReference>
<dbReference type="PANTHER" id="PTHR34834:SF1">
    <property type="entry name" value="SPERMATID MATURATION PROTEIN 1"/>
    <property type="match status" value="1"/>
</dbReference>
<evidence type="ECO:0000256" key="1">
    <source>
        <dbReference type="ARBA" id="ARBA00004167"/>
    </source>
</evidence>
<keyword evidence="3 6" id="KW-1133">Transmembrane helix</keyword>
<dbReference type="InterPro" id="IPR031368">
    <property type="entry name" value="SPEM1_N"/>
</dbReference>
<evidence type="ECO:0000256" key="2">
    <source>
        <dbReference type="ARBA" id="ARBA00022692"/>
    </source>
</evidence>
<evidence type="ECO:0000256" key="6">
    <source>
        <dbReference type="SAM" id="Phobius"/>
    </source>
</evidence>
<evidence type="ECO:0000256" key="5">
    <source>
        <dbReference type="SAM" id="MobiDB-lite"/>
    </source>
</evidence>
<dbReference type="OrthoDB" id="9447057at2759"/>
<dbReference type="GeneTree" id="ENSGT00510000049389"/>
<keyword evidence="4 6" id="KW-0472">Membrane</keyword>
<evidence type="ECO:0000256" key="4">
    <source>
        <dbReference type="ARBA" id="ARBA00023136"/>
    </source>
</evidence>
<dbReference type="Pfam" id="PF15670">
    <property type="entry name" value="Spem1"/>
    <property type="match status" value="1"/>
</dbReference>
<dbReference type="GO" id="GO:0007291">
    <property type="term" value="P:sperm individualization"/>
    <property type="evidence" value="ECO:0007669"/>
    <property type="project" value="Ensembl"/>
</dbReference>
<evidence type="ECO:0000256" key="3">
    <source>
        <dbReference type="ARBA" id="ARBA00022989"/>
    </source>
</evidence>
<dbReference type="Ensembl" id="ENSEAST00005068491.1">
    <property type="protein sequence ID" value="ENSEASP00005049708.1"/>
    <property type="gene ID" value="ENSEASG00005027077.1"/>
</dbReference>
<gene>
    <name evidence="8" type="primary">SPEM1</name>
</gene>
<dbReference type="GeneID" id="106844196"/>
<evidence type="ECO:0000313" key="8">
    <source>
        <dbReference type="Ensembl" id="ENSEASP00005049708.1"/>
    </source>
</evidence>
<sequence length="399" mass="44647">MRWSRWLATGEAWKVKGLAPAKAWAQAGGSTMGPRLSLLAHCEGEPQHHCDPFTPSSLWDKQEGRWILGAQWAGGLGAPVALGTPMAMAEWPPPEWASYHSPNTNNCQDLGNSFLLLLGLIVCINIGINMVTLLWHRLRGFLHQVFHIVCEKEACKSSSLGKQTQPRKQSFPAVHLRCTLDPVKMTVTPPPTHRHRHRGSSACRAHRPVAWAPDTDNDEKLLHQHPVICSHNWDRPKDWEGFQSPQGFWAPWAQDTVELPSQTIRFQQTIEERPLKREMRSELGLEAYVYPVNPPPPSPQALSHKNSGGRAGAGAKVEQEQCSPAPPTPPPIRGPAIVPDIPQRRSSGRIAYDARDVRRRLRELTREVEALSHCYPLASRSSTAEGMGKDWVYRSLTER</sequence>
<feature type="transmembrane region" description="Helical" evidence="6">
    <location>
        <begin position="114"/>
        <end position="135"/>
    </location>
</feature>
<name>A0A9L0JBG3_EQUAS</name>
<reference evidence="8" key="2">
    <citation type="submission" date="2025-08" db="UniProtKB">
        <authorList>
            <consortium name="Ensembl"/>
        </authorList>
    </citation>
    <scope>IDENTIFICATION</scope>
</reference>
<dbReference type="PANTHER" id="PTHR34834">
    <property type="entry name" value="SPERMATID MATURATION PROTEIN 1"/>
    <property type="match status" value="1"/>
</dbReference>
<organism evidence="8 9">
    <name type="scientific">Equus asinus</name>
    <name type="common">Donkey</name>
    <name type="synonym">Equus africanus asinus</name>
    <dbReference type="NCBI Taxonomy" id="9793"/>
    <lineage>
        <taxon>Eukaryota</taxon>
        <taxon>Metazoa</taxon>
        <taxon>Chordata</taxon>
        <taxon>Craniata</taxon>
        <taxon>Vertebrata</taxon>
        <taxon>Euteleostomi</taxon>
        <taxon>Mammalia</taxon>
        <taxon>Eutheria</taxon>
        <taxon>Laurasiatheria</taxon>
        <taxon>Perissodactyla</taxon>
        <taxon>Equidae</taxon>
        <taxon>Equus</taxon>
    </lineage>
</organism>
<keyword evidence="2 6" id="KW-0812">Transmembrane</keyword>
<feature type="domain" description="Spermatid maturation protein 1 N-terminal" evidence="7">
    <location>
        <begin position="104"/>
        <end position="194"/>
    </location>
</feature>
<feature type="region of interest" description="Disordered" evidence="5">
    <location>
        <begin position="291"/>
        <end position="350"/>
    </location>
</feature>
<proteinExistence type="predicted"/>
<dbReference type="KEGG" id="eai:106844196"/>
<dbReference type="GO" id="GO:0005737">
    <property type="term" value="C:cytoplasm"/>
    <property type="evidence" value="ECO:0007669"/>
    <property type="project" value="Ensembl"/>
</dbReference>
<dbReference type="GO" id="GO:0016020">
    <property type="term" value="C:membrane"/>
    <property type="evidence" value="ECO:0007669"/>
    <property type="project" value="UniProtKB-SubCell"/>
</dbReference>
<reference evidence="8 9" key="1">
    <citation type="journal article" date="2020" name="Nat. Commun.">
        <title>Donkey genomes provide new insights into domestication and selection for coat color.</title>
        <authorList>
            <person name="Wang"/>
            <person name="C."/>
            <person name="Li"/>
            <person name="H."/>
            <person name="Guo"/>
            <person name="Y."/>
            <person name="Huang"/>
            <person name="J."/>
            <person name="Sun"/>
            <person name="Y."/>
            <person name="Min"/>
            <person name="J."/>
            <person name="Wang"/>
            <person name="J."/>
            <person name="Fang"/>
            <person name="X."/>
            <person name="Zhao"/>
            <person name="Z."/>
            <person name="Wang"/>
            <person name="S."/>
            <person name="Zhang"/>
            <person name="Y."/>
            <person name="Liu"/>
            <person name="Q."/>
            <person name="Jiang"/>
            <person name="Q."/>
            <person name="Wang"/>
            <person name="X."/>
            <person name="Guo"/>
            <person name="Y."/>
            <person name="Yang"/>
            <person name="C."/>
            <person name="Wang"/>
            <person name="Y."/>
            <person name="Tian"/>
            <person name="F."/>
            <person name="Zhuang"/>
            <person name="G."/>
            <person name="Fan"/>
            <person name="Y."/>
            <person name="Gao"/>
            <person name="Q."/>
            <person name="Li"/>
            <person name="Y."/>
            <person name="Ju"/>
            <person name="Z."/>
            <person name="Li"/>
            <person name="J."/>
            <person name="Li"/>
            <person name="R."/>
            <person name="Hou"/>
            <person name="M."/>
            <person name="Yang"/>
            <person name="G."/>
            <person name="Liu"/>
            <person name="G."/>
            <person name="Liu"/>
            <person name="W."/>
            <person name="Guo"/>
            <person name="J."/>
            <person name="Pan"/>
            <person name="S."/>
            <person name="Fan"/>
            <person name="G."/>
            <person name="Zhang"/>
            <person name="W."/>
            <person name="Zhang"/>
            <person name="R."/>
            <person name="Yu"/>
            <person name="J."/>
            <person name="Zhang"/>
            <person name="X."/>
            <person name="Yin"/>
            <person name="Q."/>
            <person name="Ji"/>
            <person name="C."/>
            <person name="Jin"/>
            <person name="Y."/>
            <person name="Yue"/>
            <person name="G."/>
            <person name="Liu"/>
            <person name="M."/>
            <person name="Xu"/>
            <person name="J."/>
            <person name="Liu"/>
            <person name="S."/>
            <person name="Jordana"/>
            <person name="J."/>
            <person name="Noce"/>
            <person name="A."/>
            <person name="Amills"/>
            <person name="M."/>
            <person name="Wu"/>
            <person name="D.D."/>
            <person name="Li"/>
            <person name="S."/>
            <person name="Zhou"/>
            <person name="X. and Zhong"/>
            <person name="J."/>
        </authorList>
    </citation>
    <scope>NUCLEOTIDE SEQUENCE [LARGE SCALE GENOMIC DNA]</scope>
</reference>
<dbReference type="AlphaFoldDB" id="A0A9L0JBG3"/>
<dbReference type="RefSeq" id="XP_014717010.1">
    <property type="nucleotide sequence ID" value="XM_014861524.3"/>
</dbReference>
<dbReference type="GO" id="GO:0030317">
    <property type="term" value="P:flagellated sperm motility"/>
    <property type="evidence" value="ECO:0007669"/>
    <property type="project" value="Ensembl"/>
</dbReference>
<protein>
    <submittedName>
        <fullName evidence="8">Spermatid maturation 1</fullName>
    </submittedName>
</protein>
<feature type="compositionally biased region" description="Pro residues" evidence="5">
    <location>
        <begin position="324"/>
        <end position="333"/>
    </location>
</feature>
<comment type="subcellular location">
    <subcellularLocation>
        <location evidence="1">Membrane</location>
        <topology evidence="1">Single-pass membrane protein</topology>
    </subcellularLocation>
</comment>